<evidence type="ECO:0000256" key="5">
    <source>
        <dbReference type="ARBA" id="ARBA00023136"/>
    </source>
</evidence>
<evidence type="ECO:0000256" key="2">
    <source>
        <dbReference type="ARBA" id="ARBA00022475"/>
    </source>
</evidence>
<keyword evidence="4 6" id="KW-1133">Transmembrane helix</keyword>
<feature type="transmembrane region" description="Helical" evidence="6">
    <location>
        <begin position="340"/>
        <end position="359"/>
    </location>
</feature>
<keyword evidence="5 6" id="KW-0472">Membrane</keyword>
<feature type="transmembrane region" description="Helical" evidence="6">
    <location>
        <begin position="119"/>
        <end position="142"/>
    </location>
</feature>
<feature type="transmembrane region" description="Helical" evidence="6">
    <location>
        <begin position="397"/>
        <end position="423"/>
    </location>
</feature>
<organism evidence="7">
    <name type="scientific">Sphingomonas elodea</name>
    <dbReference type="NCBI Taxonomy" id="179878"/>
    <lineage>
        <taxon>Bacteria</taxon>
        <taxon>Pseudomonadati</taxon>
        <taxon>Pseudomonadota</taxon>
        <taxon>Alphaproteobacteria</taxon>
        <taxon>Sphingomonadales</taxon>
        <taxon>Sphingomonadaceae</taxon>
        <taxon>Sphingomonas</taxon>
    </lineage>
</organism>
<keyword evidence="2" id="KW-1003">Cell membrane</keyword>
<sequence length="426" mass="44868">MKREVLHLRGVRGQMVVGFGVKGLGAVTSFLFTWLLARAAGPVGVGTFGTSLTTVQMCVILSLLGLDAILVRSVSVNLSLKRTGQARSAAVHAIRMGAAAGLTLMSAIVLFHSQIATHVIGSALVGTSLMVLSLAIPIMVYCRLVSTVLRGVGWIGISQSIDGPITTSFASSVMIFVLLSGIPISLYFPSQLYVIGWILCGVVATILYRRAIRSWDPREALSERMLRSGFLILVANANNLFTDWFATILLAATHGPAEAGVFRVGYQIASTLKLFSATAETILQPVFAVAYKHGDLARIGRVLRLTILGLTLASVPLGIAVLVAPHWIMHIFGSQFASGALAMQVMVFGQLISLLFAASGSVLTMAGRERLTVALTSVSAILGGVLSVLLIPPYGALGAAIAIGAPVLFLRVASMTAVMRLGVPIF</sequence>
<protein>
    <submittedName>
        <fullName evidence="7">Putative polysaccharide export protein</fullName>
    </submittedName>
</protein>
<dbReference type="InterPro" id="IPR050833">
    <property type="entry name" value="Poly_Biosynth_Transport"/>
</dbReference>
<feature type="transmembrane region" description="Helical" evidence="6">
    <location>
        <begin position="92"/>
        <end position="113"/>
    </location>
</feature>
<feature type="transmembrane region" description="Helical" evidence="6">
    <location>
        <begin position="16"/>
        <end position="36"/>
    </location>
</feature>
<dbReference type="InterPro" id="IPR002797">
    <property type="entry name" value="Polysacc_synth"/>
</dbReference>
<name>Q7X2P3_SPHEL</name>
<proteinExistence type="predicted"/>
<feature type="transmembrane region" description="Helical" evidence="6">
    <location>
        <begin position="303"/>
        <end position="328"/>
    </location>
</feature>
<accession>Q7X2P3</accession>
<dbReference type="GO" id="GO:0005886">
    <property type="term" value="C:plasma membrane"/>
    <property type="evidence" value="ECO:0007669"/>
    <property type="project" value="UniProtKB-SubCell"/>
</dbReference>
<gene>
    <name evidence="7" type="primary">gelS</name>
</gene>
<evidence type="ECO:0000256" key="3">
    <source>
        <dbReference type="ARBA" id="ARBA00022692"/>
    </source>
</evidence>
<comment type="subcellular location">
    <subcellularLocation>
        <location evidence="1">Cell membrane</location>
        <topology evidence="1">Multi-pass membrane protein</topology>
    </subcellularLocation>
</comment>
<feature type="transmembrane region" description="Helical" evidence="6">
    <location>
        <begin position="48"/>
        <end position="71"/>
    </location>
</feature>
<evidence type="ECO:0000313" key="7">
    <source>
        <dbReference type="EMBL" id="AAP46174.1"/>
    </source>
</evidence>
<reference evidence="7" key="1">
    <citation type="journal article" date="2004" name="J. Ind. Microbiol. Biotechnol.">
        <title>Organization of genes required for gellan polysaccharide biosynthesis in Sphingomonas elodea ATCC 31461.</title>
        <authorList>
            <person name="Harding N.E."/>
            <person name="Patel Y.N."/>
            <person name="Coleman R.J."/>
        </authorList>
    </citation>
    <scope>NUCLEOTIDE SEQUENCE</scope>
    <source>
        <strain evidence="7">ATCC31461</strain>
    </source>
</reference>
<evidence type="ECO:0000256" key="1">
    <source>
        <dbReference type="ARBA" id="ARBA00004651"/>
    </source>
</evidence>
<evidence type="ECO:0000256" key="4">
    <source>
        <dbReference type="ARBA" id="ARBA00022989"/>
    </source>
</evidence>
<feature type="transmembrane region" description="Helical" evidence="6">
    <location>
        <begin position="190"/>
        <end position="208"/>
    </location>
</feature>
<feature type="transmembrane region" description="Helical" evidence="6">
    <location>
        <begin position="371"/>
        <end position="391"/>
    </location>
</feature>
<feature type="transmembrane region" description="Helical" evidence="6">
    <location>
        <begin position="163"/>
        <end position="184"/>
    </location>
</feature>
<keyword evidence="3 6" id="KW-0812">Transmembrane</keyword>
<dbReference type="EMBL" id="AY220099">
    <property type="protein sequence ID" value="AAP46174.1"/>
    <property type="molecule type" value="Genomic_DNA"/>
</dbReference>
<evidence type="ECO:0000256" key="6">
    <source>
        <dbReference type="SAM" id="Phobius"/>
    </source>
</evidence>
<dbReference type="PANTHER" id="PTHR30250:SF11">
    <property type="entry name" value="O-ANTIGEN TRANSPORTER-RELATED"/>
    <property type="match status" value="1"/>
</dbReference>
<dbReference type="PANTHER" id="PTHR30250">
    <property type="entry name" value="PST FAMILY PREDICTED COLANIC ACID TRANSPORTER"/>
    <property type="match status" value="1"/>
</dbReference>
<dbReference type="Pfam" id="PF01943">
    <property type="entry name" value="Polysacc_synt"/>
    <property type="match status" value="1"/>
</dbReference>
<dbReference type="AlphaFoldDB" id="Q7X2P3"/>